<dbReference type="Pfam" id="PF03999">
    <property type="entry name" value="MAP65_ASE1"/>
    <property type="match status" value="1"/>
</dbReference>
<organism evidence="3 4">
    <name type="scientific">Pterulicium gracile</name>
    <dbReference type="NCBI Taxonomy" id="1884261"/>
    <lineage>
        <taxon>Eukaryota</taxon>
        <taxon>Fungi</taxon>
        <taxon>Dikarya</taxon>
        <taxon>Basidiomycota</taxon>
        <taxon>Agaricomycotina</taxon>
        <taxon>Agaricomycetes</taxon>
        <taxon>Agaricomycetidae</taxon>
        <taxon>Agaricales</taxon>
        <taxon>Pleurotineae</taxon>
        <taxon>Pterulaceae</taxon>
        <taxon>Pterulicium</taxon>
    </lineage>
</organism>
<feature type="region of interest" description="Disordered" evidence="1">
    <location>
        <begin position="1089"/>
        <end position="1366"/>
    </location>
</feature>
<feature type="transmembrane region" description="Helical" evidence="2">
    <location>
        <begin position="93"/>
        <end position="114"/>
    </location>
</feature>
<dbReference type="STRING" id="1884261.A0A5C3QE95"/>
<proteinExistence type="predicted"/>
<feature type="compositionally biased region" description="Low complexity" evidence="1">
    <location>
        <begin position="1178"/>
        <end position="1201"/>
    </location>
</feature>
<keyword evidence="2" id="KW-0812">Transmembrane</keyword>
<feature type="compositionally biased region" description="Polar residues" evidence="1">
    <location>
        <begin position="403"/>
        <end position="420"/>
    </location>
</feature>
<dbReference type="GO" id="GO:0051256">
    <property type="term" value="P:mitotic spindle midzone assembly"/>
    <property type="evidence" value="ECO:0007669"/>
    <property type="project" value="TreeGrafter"/>
</dbReference>
<sequence>MLISVFGLTRCATVGLLAIFLSTGVVRQDNFWVCLFIIIAWMFQSQCLIQIIVNRICILIGNQQHRTWLKLGMFLWIGWINIAGDSGRTGTRLFVAGLVLTYMTLVATIWIPSALQISEKWHEVNVVFDRMEKILYLITDAGLNYLFMWIIQQRLVSAGLTKYKRIIRFNKMIIWVSLAMDVLIVGLVFLPNPLLYPVFHPLAFIVKLEIEMAMSNLILMVARGTGVRVDEFVSASSSALPSFQNRPGNGIESVRVQVQHEEISVFDGDDMQSALHEDRDRDVKAPASPSQDSVSAIPMKPLKGGDALDGTRDRSGQITKLPNLSLLEILTLITSTYVYLPLFYSRFSTVTLVSNLVVTFSLSVHARLEVEGGGGGVNSMRRGHMTFELFLDIAHHSRHNKQHIQNIDPNSQRMSHTATTSSLFSTSMLGPSSSSGTTAGTGAGLGSSSMRPPPPTSNHSSTSTLTTAGASTSTSTSSTGSTSTQLTTLLNTLHTHLHSQSSLLPALINRLGLPSSALRADLESLQARLVDTVKAVVDTRRGEVDDWVLRCEEVEECCRRYCEALGVLAAGKAGSGLTMASVEEVVREEVLPRRYEWGLDVQEKLRQLYHTKLEQLSVLVSRLATYADVLETHFMGPDVLALTTSGLRAEGDEEFVDVSADRFFRLEKELVRAKAEVNKRTAQLADTFLQIDWLYTELGIPAPYTTDDNSPPGESHPPAEETPLPWDAHRIPQPDFSLQSAESTSDDPFLTSTPTPLHRNSNPLGLPTTTGPGPSLARPRNGKTPLLFTTSAPSPEPAPVDPTETYHRLLARFILTSPTPTTALPSLPALLAPLPGPPPALLSFSTTLLASLTTTLHSRHARIQTIYDQLEGLWLRCGVSQPEIDSFVDHWKGSTEEVVRGYEGELGRMNEVRRERVGSWVEAAREEVRGLWEEGCFGEVERGVEGFIMEEDEHTEELLERHEREIVRLKELMKRKEPILGQVKKWFEICAEEKELADSARDGTRLAGRTRDGTRRDPGRLLREEKMRKRVEREKPKLEQHLIASLPAWEEKHETPFMVFDERMLDILQEVAPQKGPVVSAYAVQLEQRSTNGGGPTATNGAGLTTTTTNAARSSTTNKGGPPPATIARGRRGNSVPPAPTTATRASTQQQGQYAPGTSTGSNGSSSTTLGKHGRSVSSSAAHGTSTTTTTGTKRTAAGAGLNRSKTPGAGPPRPSSSQSQTQNSNGAGPNKRPRLEVTAPTPTPASTLGPAGNGFNSSRGEGAVKPNTGSLLSSQGYSGLGLGRPSAQTQTRQMSRSQGQKLSNSRSGTTSGGGPDVTITREKFRPRASWTTGPNGSSVEPGASNTHGGGYRGMVRGRVEEEDEG</sequence>
<accession>A0A5C3QE95</accession>
<keyword evidence="2" id="KW-1133">Transmembrane helix</keyword>
<name>A0A5C3QE95_9AGAR</name>
<feature type="compositionally biased region" description="Low complexity" evidence="1">
    <location>
        <begin position="457"/>
        <end position="483"/>
    </location>
</feature>
<dbReference type="GO" id="GO:0008017">
    <property type="term" value="F:microtubule binding"/>
    <property type="evidence" value="ECO:0007669"/>
    <property type="project" value="InterPro"/>
</dbReference>
<evidence type="ECO:0000313" key="4">
    <source>
        <dbReference type="Proteomes" id="UP000305067"/>
    </source>
</evidence>
<evidence type="ECO:0000313" key="3">
    <source>
        <dbReference type="EMBL" id="TFL00395.1"/>
    </source>
</evidence>
<feature type="compositionally biased region" description="Low complexity" evidence="1">
    <location>
        <begin position="1216"/>
        <end position="1229"/>
    </location>
</feature>
<feature type="transmembrane region" description="Helical" evidence="2">
    <location>
        <begin position="172"/>
        <end position="190"/>
    </location>
</feature>
<feature type="compositionally biased region" description="Polar residues" evidence="1">
    <location>
        <begin position="1330"/>
        <end position="1347"/>
    </location>
</feature>
<feature type="region of interest" description="Disordered" evidence="1">
    <location>
        <begin position="1001"/>
        <end position="1020"/>
    </location>
</feature>
<keyword evidence="4" id="KW-1185">Reference proteome</keyword>
<dbReference type="EMBL" id="ML178829">
    <property type="protein sequence ID" value="TFL00395.1"/>
    <property type="molecule type" value="Genomic_DNA"/>
</dbReference>
<dbReference type="PANTHER" id="PTHR19321">
    <property type="entry name" value="PROTEIN REGULATOR OF CYTOKINESIS 1 PRC1-RELATED"/>
    <property type="match status" value="1"/>
</dbReference>
<dbReference type="Gene3D" id="1.20.58.1520">
    <property type="match status" value="1"/>
</dbReference>
<evidence type="ECO:0000256" key="2">
    <source>
        <dbReference type="SAM" id="Phobius"/>
    </source>
</evidence>
<dbReference type="Proteomes" id="UP000305067">
    <property type="component" value="Unassembled WGS sequence"/>
</dbReference>
<reference evidence="3 4" key="1">
    <citation type="journal article" date="2019" name="Nat. Ecol. Evol.">
        <title>Megaphylogeny resolves global patterns of mushroom evolution.</title>
        <authorList>
            <person name="Varga T."/>
            <person name="Krizsan K."/>
            <person name="Foldi C."/>
            <person name="Dima B."/>
            <person name="Sanchez-Garcia M."/>
            <person name="Sanchez-Ramirez S."/>
            <person name="Szollosi G.J."/>
            <person name="Szarkandi J.G."/>
            <person name="Papp V."/>
            <person name="Albert L."/>
            <person name="Andreopoulos W."/>
            <person name="Angelini C."/>
            <person name="Antonin V."/>
            <person name="Barry K.W."/>
            <person name="Bougher N.L."/>
            <person name="Buchanan P."/>
            <person name="Buyck B."/>
            <person name="Bense V."/>
            <person name="Catcheside P."/>
            <person name="Chovatia M."/>
            <person name="Cooper J."/>
            <person name="Damon W."/>
            <person name="Desjardin D."/>
            <person name="Finy P."/>
            <person name="Geml J."/>
            <person name="Haridas S."/>
            <person name="Hughes K."/>
            <person name="Justo A."/>
            <person name="Karasinski D."/>
            <person name="Kautmanova I."/>
            <person name="Kiss B."/>
            <person name="Kocsube S."/>
            <person name="Kotiranta H."/>
            <person name="LaButti K.M."/>
            <person name="Lechner B.E."/>
            <person name="Liimatainen K."/>
            <person name="Lipzen A."/>
            <person name="Lukacs Z."/>
            <person name="Mihaltcheva S."/>
            <person name="Morgado L.N."/>
            <person name="Niskanen T."/>
            <person name="Noordeloos M.E."/>
            <person name="Ohm R.A."/>
            <person name="Ortiz-Santana B."/>
            <person name="Ovrebo C."/>
            <person name="Racz N."/>
            <person name="Riley R."/>
            <person name="Savchenko A."/>
            <person name="Shiryaev A."/>
            <person name="Soop K."/>
            <person name="Spirin V."/>
            <person name="Szebenyi C."/>
            <person name="Tomsovsky M."/>
            <person name="Tulloss R.E."/>
            <person name="Uehling J."/>
            <person name="Grigoriev I.V."/>
            <person name="Vagvolgyi C."/>
            <person name="Papp T."/>
            <person name="Martin F.M."/>
            <person name="Miettinen O."/>
            <person name="Hibbett D.S."/>
            <person name="Nagy L.G."/>
        </authorList>
    </citation>
    <scope>NUCLEOTIDE SEQUENCE [LARGE SCALE GENOMIC DNA]</scope>
    <source>
        <strain evidence="3 4">CBS 309.79</strain>
    </source>
</reference>
<feature type="region of interest" description="Disordered" evidence="1">
    <location>
        <begin position="277"/>
        <end position="314"/>
    </location>
</feature>
<feature type="transmembrane region" description="Helical" evidence="2">
    <location>
        <begin position="67"/>
        <end position="84"/>
    </location>
</feature>
<feature type="compositionally biased region" description="Low complexity" evidence="1">
    <location>
        <begin position="763"/>
        <end position="776"/>
    </location>
</feature>
<dbReference type="GO" id="GO:1990023">
    <property type="term" value="C:mitotic spindle midzone"/>
    <property type="evidence" value="ECO:0007669"/>
    <property type="project" value="TreeGrafter"/>
</dbReference>
<feature type="compositionally biased region" description="Low complexity" evidence="1">
    <location>
        <begin position="1141"/>
        <end position="1171"/>
    </location>
</feature>
<dbReference type="GO" id="GO:0005737">
    <property type="term" value="C:cytoplasm"/>
    <property type="evidence" value="ECO:0007669"/>
    <property type="project" value="TreeGrafter"/>
</dbReference>
<feature type="region of interest" description="Disordered" evidence="1">
    <location>
        <begin position="704"/>
        <end position="801"/>
    </location>
</feature>
<feature type="transmembrane region" description="Helical" evidence="2">
    <location>
        <begin position="33"/>
        <end position="61"/>
    </location>
</feature>
<dbReference type="PANTHER" id="PTHR19321:SF41">
    <property type="entry name" value="FASCETTO-RELATED"/>
    <property type="match status" value="1"/>
</dbReference>
<dbReference type="OrthoDB" id="642895at2759"/>
<feature type="region of interest" description="Disordered" evidence="1">
    <location>
        <begin position="400"/>
        <end position="483"/>
    </location>
</feature>
<feature type="compositionally biased region" description="Low complexity" evidence="1">
    <location>
        <begin position="1097"/>
        <end position="1118"/>
    </location>
</feature>
<keyword evidence="2" id="KW-0472">Membrane</keyword>
<dbReference type="InterPro" id="IPR007145">
    <property type="entry name" value="MAP65_Ase1_PRC1"/>
</dbReference>
<feature type="compositionally biased region" description="Polar residues" evidence="1">
    <location>
        <begin position="750"/>
        <end position="762"/>
    </location>
</feature>
<feature type="transmembrane region" description="Helical" evidence="2">
    <location>
        <begin position="134"/>
        <end position="151"/>
    </location>
</feature>
<evidence type="ECO:0000256" key="1">
    <source>
        <dbReference type="SAM" id="MobiDB-lite"/>
    </source>
</evidence>
<feature type="compositionally biased region" description="Polar residues" evidence="1">
    <location>
        <begin position="1287"/>
        <end position="1303"/>
    </location>
</feature>
<protein>
    <submittedName>
        <fullName evidence="3">Microtubule associated protein-domain-containing protein</fullName>
    </submittedName>
</protein>
<gene>
    <name evidence="3" type="ORF">BDV98DRAFT_656818</name>
</gene>
<feature type="transmembrane region" description="Helical" evidence="2">
    <location>
        <begin position="6"/>
        <end position="26"/>
    </location>
</feature>
<feature type="compositionally biased region" description="Low complexity" evidence="1">
    <location>
        <begin position="421"/>
        <end position="438"/>
    </location>
</feature>